<protein>
    <submittedName>
        <fullName evidence="4">Probable hydantoin utilization protein A</fullName>
    </submittedName>
</protein>
<name>Q0SAZ6_RHOJR</name>
<organism evidence="4 5">
    <name type="scientific">Rhodococcus jostii (strain RHA1)</name>
    <dbReference type="NCBI Taxonomy" id="101510"/>
    <lineage>
        <taxon>Bacteria</taxon>
        <taxon>Bacillati</taxon>
        <taxon>Actinomycetota</taxon>
        <taxon>Actinomycetes</taxon>
        <taxon>Mycobacteriales</taxon>
        <taxon>Nocardiaceae</taxon>
        <taxon>Rhodococcus</taxon>
    </lineage>
</organism>
<dbReference type="HOGENOM" id="CLU_002157_1_2_11"/>
<feature type="domain" description="Acetophenone carboxylase-like C-terminal" evidence="3">
    <location>
        <begin position="540"/>
        <end position="711"/>
    </location>
</feature>
<dbReference type="GO" id="GO:0005829">
    <property type="term" value="C:cytosol"/>
    <property type="evidence" value="ECO:0007669"/>
    <property type="project" value="TreeGrafter"/>
</dbReference>
<dbReference type="EMBL" id="CP000431">
    <property type="protein sequence ID" value="ABG95290.1"/>
    <property type="molecule type" value="Genomic_DNA"/>
</dbReference>
<dbReference type="InterPro" id="IPR008040">
    <property type="entry name" value="Hydant_A_N"/>
</dbReference>
<evidence type="ECO:0000259" key="3">
    <source>
        <dbReference type="Pfam" id="PF19278"/>
    </source>
</evidence>
<evidence type="ECO:0000259" key="2">
    <source>
        <dbReference type="Pfam" id="PF05378"/>
    </source>
</evidence>
<dbReference type="InterPro" id="IPR043129">
    <property type="entry name" value="ATPase_NBD"/>
</dbReference>
<dbReference type="KEGG" id="rha:RHA1_ro03487"/>
<dbReference type="AlphaFoldDB" id="Q0SAZ6"/>
<proteinExistence type="predicted"/>
<dbReference type="eggNOG" id="COG0145">
    <property type="taxonomic scope" value="Bacteria"/>
</dbReference>
<feature type="domain" description="Hydantoinase/oxoprolinase N-terminal" evidence="2">
    <location>
        <begin position="34"/>
        <end position="214"/>
    </location>
</feature>
<accession>Q0SAZ6</accession>
<sequence>MSSAICDKETGRRKRCNCLTETSPGGIVESRKIRVGIDTGGTFTDVVAVDEESGAVVTTKTPSTPADPAQGFLTGIEKVLAKLGETGDAIGAVSHGTTVATNKLLEGKVENLGFITTEGYEHVLEIARQSVPDGYGNSYFWVKPDRIVPADRVRTIGGRLAFDGSEIRPLVEDDVREAARFFAQRGIRTIGVCLMHSYADPSHENRVRDLLLEEYPEATVSISSQVLREYREYERSITTLVDAAVKPNIRNYVNNIANRLREFSSDEGEARDIPFYVMKSNGGVLSAKEVVHQPITTVLSGPAAGALGAALIASVAGVEQVLTCDGGGTSTDVTVVVRGEPALTTEGRVGAYPSKIPMIDVVTVGAGGGSIAWQTPEGTLRVGPQSAGADPGPLCYGKGGSEPTITDAHVLLGRIPPHLLGGEIPLDTELARKGVEQLAHQLKLDFEACATGILEVSAWNQANALRQITVKRGLDVRDFTLVTFGGSGSLLACRLVDILGLKDVLVPLNPGNVSAFGLLTVDVRNDYVQTHVCRHDRLKIEELQSGLDALAAEAERALADEGFGEAERKYARSADLRYLGQAFEVRVPVGEGPVTQELMDDAADRFHQAHKELYGYDFRGDPHQHVEWVNLRVSGIGPIKRPILNEIAAGTGAESAVTGTRPAYFDEWVTTQVYDRARLGAGDVLEGPAVIEEFSSTIPVHPGFRARIDTFGNIRITKIADSNGANR</sequence>
<dbReference type="Proteomes" id="UP000008710">
    <property type="component" value="Chromosome"/>
</dbReference>
<reference evidence="5" key="1">
    <citation type="journal article" date="2006" name="Proc. Natl. Acad. Sci. U.S.A.">
        <title>The complete genome of Rhodococcus sp. RHA1 provides insights into a catabolic powerhouse.</title>
        <authorList>
            <person name="McLeod M.P."/>
            <person name="Warren R.L."/>
            <person name="Hsiao W.W.L."/>
            <person name="Araki N."/>
            <person name="Myhre M."/>
            <person name="Fernandes C."/>
            <person name="Miyazawa D."/>
            <person name="Wong W."/>
            <person name="Lillquist A.L."/>
            <person name="Wang D."/>
            <person name="Dosanjh M."/>
            <person name="Hara H."/>
            <person name="Petrescu A."/>
            <person name="Morin R.D."/>
            <person name="Yang G."/>
            <person name="Stott J.M."/>
            <person name="Schein J.E."/>
            <person name="Shin H."/>
            <person name="Smailus D."/>
            <person name="Siddiqui A.S."/>
            <person name="Marra M.A."/>
            <person name="Jones S.J.M."/>
            <person name="Holt R."/>
            <person name="Brinkman F.S.L."/>
            <person name="Miyauchi K."/>
            <person name="Fukuda M."/>
            <person name="Davies J.E."/>
            <person name="Mohn W.W."/>
            <person name="Eltis L.D."/>
        </authorList>
    </citation>
    <scope>NUCLEOTIDE SEQUENCE [LARGE SCALE GENOMIC DNA]</scope>
    <source>
        <strain evidence="5">RHA1</strain>
    </source>
</reference>
<feature type="domain" description="Hydantoinase A/oxoprolinase" evidence="1">
    <location>
        <begin position="235"/>
        <end position="526"/>
    </location>
</feature>
<dbReference type="InterPro" id="IPR045079">
    <property type="entry name" value="Oxoprolinase-like"/>
</dbReference>
<evidence type="ECO:0000259" key="1">
    <source>
        <dbReference type="Pfam" id="PF01968"/>
    </source>
</evidence>
<gene>
    <name evidence="4" type="ordered locus">RHA1_ro03487</name>
</gene>
<evidence type="ECO:0000313" key="5">
    <source>
        <dbReference type="Proteomes" id="UP000008710"/>
    </source>
</evidence>
<dbReference type="PANTHER" id="PTHR11365:SF23">
    <property type="entry name" value="HYPOTHETICAL 5-OXOPROLINASE (EUROFUNG)-RELATED"/>
    <property type="match status" value="1"/>
</dbReference>
<dbReference type="SUPFAM" id="SSF53067">
    <property type="entry name" value="Actin-like ATPase domain"/>
    <property type="match status" value="1"/>
</dbReference>
<dbReference type="InterPro" id="IPR002821">
    <property type="entry name" value="Hydantoinase_A"/>
</dbReference>
<dbReference type="PANTHER" id="PTHR11365">
    <property type="entry name" value="5-OXOPROLINASE RELATED"/>
    <property type="match status" value="1"/>
</dbReference>
<dbReference type="GO" id="GO:0006749">
    <property type="term" value="P:glutathione metabolic process"/>
    <property type="evidence" value="ECO:0007669"/>
    <property type="project" value="TreeGrafter"/>
</dbReference>
<dbReference type="Pfam" id="PF05378">
    <property type="entry name" value="Hydant_A_N"/>
    <property type="match status" value="1"/>
</dbReference>
<dbReference type="Pfam" id="PF19278">
    <property type="entry name" value="Hydant_A_C"/>
    <property type="match status" value="1"/>
</dbReference>
<dbReference type="Pfam" id="PF01968">
    <property type="entry name" value="Hydantoinase_A"/>
    <property type="match status" value="1"/>
</dbReference>
<evidence type="ECO:0000313" key="4">
    <source>
        <dbReference type="EMBL" id="ABG95290.1"/>
    </source>
</evidence>
<dbReference type="GO" id="GO:0017168">
    <property type="term" value="F:5-oxoprolinase (ATP-hydrolyzing) activity"/>
    <property type="evidence" value="ECO:0007669"/>
    <property type="project" value="TreeGrafter"/>
</dbReference>
<dbReference type="Gene3D" id="3.30.420.40">
    <property type="match status" value="1"/>
</dbReference>
<dbReference type="InterPro" id="IPR049517">
    <property type="entry name" value="ACX-like_C"/>
</dbReference>